<feature type="compositionally biased region" description="Polar residues" evidence="8">
    <location>
        <begin position="68"/>
        <end position="87"/>
    </location>
</feature>
<keyword evidence="11" id="KW-1185">Reference proteome</keyword>
<gene>
    <name evidence="10" type="primary">MSH6</name>
    <name evidence="10" type="ORF">BG011_007470</name>
</gene>
<dbReference type="Proteomes" id="UP000726737">
    <property type="component" value="Unassembled WGS sequence"/>
</dbReference>
<dbReference type="EMBL" id="JAAAJA010000579">
    <property type="protein sequence ID" value="KAG0251640.1"/>
    <property type="molecule type" value="Genomic_DNA"/>
</dbReference>
<dbReference type="GO" id="GO:0140664">
    <property type="term" value="F:ATP-dependent DNA damage sensor activity"/>
    <property type="evidence" value="ECO:0007669"/>
    <property type="project" value="InterPro"/>
</dbReference>
<dbReference type="InterPro" id="IPR007860">
    <property type="entry name" value="DNA_mmatch_repair_MutS_con_dom"/>
</dbReference>
<reference evidence="10" key="1">
    <citation type="journal article" date="2020" name="Fungal Divers.">
        <title>Resolving the Mortierellaceae phylogeny through synthesis of multi-gene phylogenetics and phylogenomics.</title>
        <authorList>
            <person name="Vandepol N."/>
            <person name="Liber J."/>
            <person name="Desiro A."/>
            <person name="Na H."/>
            <person name="Kennedy M."/>
            <person name="Barry K."/>
            <person name="Grigoriev I.V."/>
            <person name="Miller A.N."/>
            <person name="O'Donnell K."/>
            <person name="Stajich J.E."/>
            <person name="Bonito G."/>
        </authorList>
    </citation>
    <scope>NUCLEOTIDE SEQUENCE</scope>
    <source>
        <strain evidence="10">KOD948</strain>
    </source>
</reference>
<dbReference type="PROSITE" id="PS00486">
    <property type="entry name" value="DNA_MISMATCH_REPAIR_2"/>
    <property type="match status" value="1"/>
</dbReference>
<evidence type="ECO:0000313" key="11">
    <source>
        <dbReference type="Proteomes" id="UP000726737"/>
    </source>
</evidence>
<evidence type="ECO:0000256" key="2">
    <source>
        <dbReference type="ARBA" id="ARBA00022741"/>
    </source>
</evidence>
<keyword evidence="4 6" id="KW-0067">ATP-binding</keyword>
<evidence type="ECO:0000256" key="4">
    <source>
        <dbReference type="ARBA" id="ARBA00022840"/>
    </source>
</evidence>
<evidence type="ECO:0000313" key="10">
    <source>
        <dbReference type="EMBL" id="KAG0251640.1"/>
    </source>
</evidence>
<comment type="caution">
    <text evidence="10">The sequence shown here is derived from an EMBL/GenBank/DDBJ whole genome shotgun (WGS) entry which is preliminary data.</text>
</comment>
<dbReference type="InterPro" id="IPR007696">
    <property type="entry name" value="DNA_mismatch_repair_MutS_core"/>
</dbReference>
<evidence type="ECO:0000256" key="8">
    <source>
        <dbReference type="SAM" id="MobiDB-lite"/>
    </source>
</evidence>
<dbReference type="InterPro" id="IPR036187">
    <property type="entry name" value="DNA_mismatch_repair_MutS_sf"/>
</dbReference>
<dbReference type="InterPro" id="IPR017261">
    <property type="entry name" value="DNA_mismatch_repair_MutS/MSH"/>
</dbReference>
<dbReference type="SUPFAM" id="SSF52540">
    <property type="entry name" value="P-loop containing nucleoside triphosphate hydrolases"/>
    <property type="match status" value="1"/>
</dbReference>
<dbReference type="InterPro" id="IPR000432">
    <property type="entry name" value="DNA_mismatch_repair_MutS_C"/>
</dbReference>
<dbReference type="OrthoDB" id="10252754at2759"/>
<dbReference type="Gene3D" id="1.10.1420.10">
    <property type="match status" value="2"/>
</dbReference>
<proteinExistence type="inferred from homology"/>
<dbReference type="GO" id="GO:0030983">
    <property type="term" value="F:mismatched DNA binding"/>
    <property type="evidence" value="ECO:0007669"/>
    <property type="project" value="UniProtKB-UniRule"/>
</dbReference>
<feature type="compositionally biased region" description="Acidic residues" evidence="8">
    <location>
        <begin position="212"/>
        <end position="236"/>
    </location>
</feature>
<feature type="region of interest" description="Disordered" evidence="8">
    <location>
        <begin position="1"/>
        <end position="25"/>
    </location>
</feature>
<dbReference type="PIRSF" id="PIRSF037677">
    <property type="entry name" value="DNA_mis_repair_Msh6"/>
    <property type="match status" value="1"/>
</dbReference>
<feature type="compositionally biased region" description="Low complexity" evidence="8">
    <location>
        <begin position="246"/>
        <end position="255"/>
    </location>
</feature>
<dbReference type="SMART" id="SM00533">
    <property type="entry name" value="MUTSd"/>
    <property type="match status" value="1"/>
</dbReference>
<dbReference type="Gene3D" id="3.30.420.110">
    <property type="entry name" value="MutS, connector domain"/>
    <property type="match status" value="1"/>
</dbReference>
<sequence>MTSDNRLTKSPSRGKSTNGAPAMMQKSLLSFFKTAAPAVNATNDSNTPSSSQLPSNAPTTNPPRTPVKRSSSDINNPFSDTSSQQISPLFSTDDAVLRNVNKRKTVDFVDMDMSPMTSEETHSAKKFAAAVEKLSLDSPVRKLRLNEVYEEDDDQPLGSRRSSRGIRRIQYQISDGEDDREGPSTTTKPKGKNKVVKDDDDDSEYEAPVAVPEDDFDMEIDAADLDDSLLEDDDDAPPSPTRNKGSSSTPLTSLPKPAMANIFNKSAPSPSKPSPSRPPLMLKDDKKRERAAKFEETNSGRYRWLLEIKDAQKNPIGSPDYDPRTLYIPQSAWDKFTDFERQFWEIKGNHFDSVVFFKKGKFYELYENDADIGHQKFDLKLTDRTNMRMVGVPESSFEYWAAQFIAKGYKVARVDQMETALGKAMRERDGAIAKSAQKVIRRELHSILTAGTLTDSGLLTNDMATYCMAIKEINRPGAEHLPTQFGIAFVDTSTAEFNLATFYDDMDRTKFETLITQIKPREIVVEKGGLSVRSNRILKNGLGVNTIWNQLQPETEFWGAVDAADELRIREYFGQDVPGTVASDCWPKALQNMKDNAATMSAMGGLVWYLRSLKLDTELLSFKNFHIYDPVRQASTLILDGQTLSNLEVFQNNSDGTEAGTVLRLLNRCVTPFGKRLFRRWLCHPLRSSTAISARLDAVEDLIRVPGFLELFEERCARSPDLERIVSRIHAGSCKISEFLVVLSSFGALLDTARRLRTFTDQFKSKKLESVLAEFPDLTAQLDYFKAAFDYTAAATEGEIIPYPGFAEDYDANNDTLKQLDSEFARHLDKAKRELKTTKVVYKDLGKEIYQLEVSNKVSVPKYYKKMSGTSSMSRYYNPELIALVTRLQEAKETRNAIMKELQGRLYEKFDESYQDWLKAVKIIAELDCLGSLSKSSSALGSPACRPEFVESEKSVLELEGMRHPCVIPGIASDFIPNDTLLGGESPNLILLTGPNMGGKSTLLRQTCVAIIMAQLGCYVPAEKCRMTPFDRIFTRIGANDNILAGQSTFMVELSETSKILAEATGRSMVILDELGRGTSTFDGYAIAYSVLHELSTQIGCLGLFSTHYGTLTTEFERDPNVALKHMACQVDQVNREVTFLYKLIDGVCEKSYGMNVAHMAGVPRQIVDRAEEMAATFELKQETKREEELRLTRGTKNVGQGMIMDLAFLFSRVGQDRKANEEIMVDAEQPQVAGEDALVPTRQGSRQMTKEQETKVLQRIVNSMANL</sequence>
<dbReference type="InterPro" id="IPR016151">
    <property type="entry name" value="DNA_mismatch_repair_MutS_N"/>
</dbReference>
<dbReference type="AlphaFoldDB" id="A0A9P6PTC2"/>
<dbReference type="InterPro" id="IPR027417">
    <property type="entry name" value="P-loop_NTPase"/>
</dbReference>
<dbReference type="CDD" id="cd03286">
    <property type="entry name" value="ABC_MSH6_euk"/>
    <property type="match status" value="1"/>
</dbReference>
<dbReference type="GO" id="GO:0032301">
    <property type="term" value="C:MutSalpha complex"/>
    <property type="evidence" value="ECO:0007669"/>
    <property type="project" value="TreeGrafter"/>
</dbReference>
<dbReference type="Pfam" id="PF05192">
    <property type="entry name" value="MutS_III"/>
    <property type="match status" value="1"/>
</dbReference>
<keyword evidence="5 6" id="KW-0238">DNA-binding</keyword>
<dbReference type="GO" id="GO:0006298">
    <property type="term" value="P:mismatch repair"/>
    <property type="evidence" value="ECO:0007669"/>
    <property type="project" value="InterPro"/>
</dbReference>
<dbReference type="PANTHER" id="PTHR11361:SF148">
    <property type="entry name" value="DNA MISMATCH REPAIR PROTEIN MSH6"/>
    <property type="match status" value="1"/>
</dbReference>
<dbReference type="InterPro" id="IPR007861">
    <property type="entry name" value="DNA_mismatch_repair_MutS_clamp"/>
</dbReference>
<protein>
    <recommendedName>
        <fullName evidence="6">DNA mismatch repair protein</fullName>
    </recommendedName>
</protein>
<comment type="similarity">
    <text evidence="1 6 7">Belongs to the DNA mismatch repair MutS family.</text>
</comment>
<dbReference type="FunFam" id="3.40.1170.10:FF:000002">
    <property type="entry name" value="DNA mismatch repair protein"/>
    <property type="match status" value="1"/>
</dbReference>
<keyword evidence="6 7" id="KW-0234">DNA repair</keyword>
<dbReference type="Gene3D" id="3.40.1170.10">
    <property type="entry name" value="DNA repair protein MutS, domain I"/>
    <property type="match status" value="1"/>
</dbReference>
<dbReference type="Pfam" id="PF00488">
    <property type="entry name" value="MutS_V"/>
    <property type="match status" value="1"/>
</dbReference>
<feature type="compositionally biased region" description="Polar residues" evidence="8">
    <location>
        <begin position="1"/>
        <end position="19"/>
    </location>
</feature>
<feature type="region of interest" description="Disordered" evidence="8">
    <location>
        <begin position="150"/>
        <end position="294"/>
    </location>
</feature>
<feature type="compositionally biased region" description="Polar residues" evidence="8">
    <location>
        <begin position="40"/>
        <end position="59"/>
    </location>
</feature>
<dbReference type="SUPFAM" id="SSF48334">
    <property type="entry name" value="DNA repair protein MutS, domain III"/>
    <property type="match status" value="1"/>
</dbReference>
<keyword evidence="2 6" id="KW-0547">Nucleotide-binding</keyword>
<dbReference type="SMART" id="SM00534">
    <property type="entry name" value="MUTSac"/>
    <property type="match status" value="1"/>
</dbReference>
<keyword evidence="3 6" id="KW-0227">DNA damage</keyword>
<feature type="domain" description="DNA mismatch repair proteins mutS family" evidence="9">
    <location>
        <begin position="1068"/>
        <end position="1084"/>
    </location>
</feature>
<dbReference type="SUPFAM" id="SSF55271">
    <property type="entry name" value="DNA repair protein MutS, domain I"/>
    <property type="match status" value="1"/>
</dbReference>
<dbReference type="SUPFAM" id="SSF53150">
    <property type="entry name" value="DNA repair protein MutS, domain II"/>
    <property type="match status" value="1"/>
</dbReference>
<dbReference type="InterPro" id="IPR036678">
    <property type="entry name" value="MutS_con_dom_sf"/>
</dbReference>
<name>A0A9P6PTC2_9FUNG</name>
<evidence type="ECO:0000256" key="5">
    <source>
        <dbReference type="ARBA" id="ARBA00023125"/>
    </source>
</evidence>
<evidence type="ECO:0000256" key="6">
    <source>
        <dbReference type="PIRNR" id="PIRNR037677"/>
    </source>
</evidence>
<dbReference type="PANTHER" id="PTHR11361">
    <property type="entry name" value="DNA MISMATCH REPAIR PROTEIN MUTS FAMILY MEMBER"/>
    <property type="match status" value="1"/>
</dbReference>
<accession>A0A9P6PTC2</accession>
<evidence type="ECO:0000256" key="7">
    <source>
        <dbReference type="RuleBase" id="RU003756"/>
    </source>
</evidence>
<evidence type="ECO:0000256" key="3">
    <source>
        <dbReference type="ARBA" id="ARBA00022763"/>
    </source>
</evidence>
<feature type="region of interest" description="Disordered" evidence="8">
    <location>
        <begin position="39"/>
        <end position="87"/>
    </location>
</feature>
<comment type="function">
    <text evidence="6 7">Component of the post-replicative DNA mismatch repair system (MMR).</text>
</comment>
<dbReference type="Pfam" id="PF01624">
    <property type="entry name" value="MutS_I"/>
    <property type="match status" value="1"/>
</dbReference>
<organism evidence="10 11">
    <name type="scientific">Mortierella polycephala</name>
    <dbReference type="NCBI Taxonomy" id="41804"/>
    <lineage>
        <taxon>Eukaryota</taxon>
        <taxon>Fungi</taxon>
        <taxon>Fungi incertae sedis</taxon>
        <taxon>Mucoromycota</taxon>
        <taxon>Mortierellomycotina</taxon>
        <taxon>Mortierellomycetes</taxon>
        <taxon>Mortierellales</taxon>
        <taxon>Mortierellaceae</taxon>
        <taxon>Mortierella</taxon>
    </lineage>
</organism>
<dbReference type="FunFam" id="1.10.1420.10:FF:000005">
    <property type="entry name" value="DNA mismatch repair protein"/>
    <property type="match status" value="1"/>
</dbReference>
<dbReference type="InterPro" id="IPR007695">
    <property type="entry name" value="DNA_mismatch_repair_MutS-lik_N"/>
</dbReference>
<dbReference type="Pfam" id="PF05190">
    <property type="entry name" value="MutS_IV"/>
    <property type="match status" value="1"/>
</dbReference>
<dbReference type="Gene3D" id="3.40.50.300">
    <property type="entry name" value="P-loop containing nucleotide triphosphate hydrolases"/>
    <property type="match status" value="1"/>
</dbReference>
<evidence type="ECO:0000259" key="9">
    <source>
        <dbReference type="PROSITE" id="PS00486"/>
    </source>
</evidence>
<dbReference type="GO" id="GO:0005524">
    <property type="term" value="F:ATP binding"/>
    <property type="evidence" value="ECO:0007669"/>
    <property type="project" value="UniProtKB-UniRule"/>
</dbReference>
<dbReference type="InterPro" id="IPR045076">
    <property type="entry name" value="MutS"/>
</dbReference>
<feature type="compositionally biased region" description="Basic and acidic residues" evidence="8">
    <location>
        <begin position="282"/>
        <end position="294"/>
    </location>
</feature>
<dbReference type="NCBIfam" id="NF003810">
    <property type="entry name" value="PRK05399.1"/>
    <property type="match status" value="1"/>
</dbReference>
<evidence type="ECO:0000256" key="1">
    <source>
        <dbReference type="ARBA" id="ARBA00006271"/>
    </source>
</evidence>
<dbReference type="Pfam" id="PF05188">
    <property type="entry name" value="MutS_II"/>
    <property type="match status" value="1"/>
</dbReference>